<feature type="signal peptide" evidence="1">
    <location>
        <begin position="1"/>
        <end position="17"/>
    </location>
</feature>
<protein>
    <submittedName>
        <fullName evidence="2">Uncharacterized protein</fullName>
    </submittedName>
</protein>
<reference evidence="2" key="1">
    <citation type="journal article" date="2020" name="bioRxiv">
        <title>Comparative genomics of Chlamydomonas.</title>
        <authorList>
            <person name="Craig R.J."/>
            <person name="Hasan A.R."/>
            <person name="Ness R.W."/>
            <person name="Keightley P.D."/>
        </authorList>
    </citation>
    <scope>NUCLEOTIDE SEQUENCE</scope>
    <source>
        <strain evidence="2">CCAP 11/70</strain>
    </source>
</reference>
<dbReference type="EMBL" id="JAEHOE010000032">
    <property type="protein sequence ID" value="KAG2494310.1"/>
    <property type="molecule type" value="Genomic_DNA"/>
</dbReference>
<evidence type="ECO:0000256" key="1">
    <source>
        <dbReference type="SAM" id="SignalP"/>
    </source>
</evidence>
<name>A0A835Y1T8_9CHLO</name>
<evidence type="ECO:0000313" key="2">
    <source>
        <dbReference type="EMBL" id="KAG2494310.1"/>
    </source>
</evidence>
<dbReference type="AlphaFoldDB" id="A0A835Y1T8"/>
<accession>A0A835Y1T8</accession>
<gene>
    <name evidence="2" type="ORF">HYH03_007663</name>
</gene>
<keyword evidence="1" id="KW-0732">Signal</keyword>
<comment type="caution">
    <text evidence="2">The sequence shown here is derived from an EMBL/GenBank/DDBJ whole genome shotgun (WGS) entry which is preliminary data.</text>
</comment>
<organism evidence="2 3">
    <name type="scientific">Edaphochlamys debaryana</name>
    <dbReference type="NCBI Taxonomy" id="47281"/>
    <lineage>
        <taxon>Eukaryota</taxon>
        <taxon>Viridiplantae</taxon>
        <taxon>Chlorophyta</taxon>
        <taxon>core chlorophytes</taxon>
        <taxon>Chlorophyceae</taxon>
        <taxon>CS clade</taxon>
        <taxon>Chlamydomonadales</taxon>
        <taxon>Chlamydomonadales incertae sedis</taxon>
        <taxon>Edaphochlamys</taxon>
    </lineage>
</organism>
<dbReference type="Proteomes" id="UP000612055">
    <property type="component" value="Unassembled WGS sequence"/>
</dbReference>
<evidence type="ECO:0000313" key="3">
    <source>
        <dbReference type="Proteomes" id="UP000612055"/>
    </source>
</evidence>
<keyword evidence="3" id="KW-1185">Reference proteome</keyword>
<proteinExistence type="predicted"/>
<feature type="chain" id="PRO_5032502450" evidence="1">
    <location>
        <begin position="18"/>
        <end position="202"/>
    </location>
</feature>
<sequence length="202" mass="21748">MFAFILVFNVVAITALCDINDLQAPHGETDCKIVKREMLDTSLVASPVYIDEHSTVNPLFDDQSEDSLEPDFEDAPAMYDNPVFEDEPSAAPAAPSSIDKYLVMNPLFESDAEDLSGPTLRPSSSPYAPAWRSLLDESLASLPSTPARSACGSPCSSLAGSLASSRRSLLSTASACRLNPLFHGGEDEVDGEEEELTPRCLF</sequence>